<dbReference type="PANTHER" id="PTHR24180">
    <property type="entry name" value="CYCLIN-DEPENDENT KINASE INHIBITOR 2C-RELATED"/>
    <property type="match status" value="1"/>
</dbReference>
<protein>
    <submittedName>
        <fullName evidence="6">Ankyrin repeat-containing protein</fullName>
    </submittedName>
</protein>
<dbReference type="EMBL" id="JAAOAM010000273">
    <property type="protein sequence ID" value="KAF5535539.1"/>
    <property type="molecule type" value="Genomic_DNA"/>
</dbReference>
<feature type="repeat" description="ANK" evidence="3">
    <location>
        <begin position="677"/>
        <end position="709"/>
    </location>
</feature>
<evidence type="ECO:0000256" key="4">
    <source>
        <dbReference type="SAM" id="MobiDB-lite"/>
    </source>
</evidence>
<comment type="caution">
    <text evidence="6">The sequence shown here is derived from an EMBL/GenBank/DDBJ whole genome shotgun (WGS) entry which is preliminary data.</text>
</comment>
<dbReference type="InterPro" id="IPR036770">
    <property type="entry name" value="Ankyrin_rpt-contain_sf"/>
</dbReference>
<reference evidence="6 7" key="1">
    <citation type="submission" date="2020-05" db="EMBL/GenBank/DDBJ databases">
        <title>Identification and distribution of gene clusters putatively required for synthesis of sphingolipid metabolism inhibitors in phylogenetically diverse species of the filamentous fungus Fusarium.</title>
        <authorList>
            <person name="Kim H.-S."/>
            <person name="Busman M."/>
            <person name="Brown D.W."/>
            <person name="Divon H."/>
            <person name="Uhlig S."/>
            <person name="Proctor R.H."/>
        </authorList>
    </citation>
    <scope>NUCLEOTIDE SEQUENCE [LARGE SCALE GENOMIC DNA]</scope>
    <source>
        <strain evidence="6 7">NRRL 53147</strain>
    </source>
</reference>
<dbReference type="InterPro" id="IPR013087">
    <property type="entry name" value="Znf_C2H2_type"/>
</dbReference>
<name>A0A8H5MNC8_9HYPO</name>
<sequence length="802" mass="88592">MCLSKQSCQMDDSSTNDISQDIFNATSACRSSLQSCLSIKPLAVNDWAENRLADFNLWAAGVGASAKTKASLDWRLHYQPEVRVVLVSLLITLRDYIEECKDRGLIESGSESRNATFGDSGESTSRDELSAEARQENLALAWFDALPSGSEDSDSSSTTSEDDETNKDIRPIEGAMQAMEDILDHLIRIGFAIRKSGTTSRLRKADKSFQQDNYKELKSHLTMALIAGAQDNSDNSTKTTDQRILDFENIYEDLTSERKHLIVANLRRRHRFNYARRHHKKLEEPADLNMFPMVKPVLEAIELPESAPGMERKRSSVNAKQPNPNPMKAPLSLAMSATTVSTIQGDILKAAAPSQASRRSRKHVAEDLCPYTCPFGDCPTEGTIYIARKDWKSHIFQNHGSSQNWQCLVCKDANRPDLFSDVDSFATHMRSIHQENTSEAQIESLIEMWCITVPPNIPVCPVCLRTEQSFDTINPVAMLDHIGDCIHGFSLRALPWVESTIEFDPKTAASIEERVRKWLNGAEEIEIGEESMRLKYMSSPFSLEMPCNLYVSGEYFADNSENSSRVERDSQLSDSALSTLSFHSTPGDPQSPPNEVEGNIDSYSDHKSELDPSDESSVPGEKDQVIIQPHPLAVGPRTESIESLQALLLYAARDGKATSVESILRTGRVDVNMANSFAETPLLVASGFGLHQVVKVCLHYGADVEGSDSLGRTPLSLAAGFGDFETAKLLIEHGASLHAKDQSGQTPLWRAACNQNFEIAGLLVSHGADVNTVNGEGLTLLNRVSGTEMKVFLRAQTDIKEL</sequence>
<accession>A0A8H5MNC8</accession>
<evidence type="ECO:0000313" key="6">
    <source>
        <dbReference type="EMBL" id="KAF5535539.1"/>
    </source>
</evidence>
<feature type="compositionally biased region" description="Polar residues" evidence="4">
    <location>
        <begin position="579"/>
        <end position="588"/>
    </location>
</feature>
<dbReference type="SMART" id="SM00248">
    <property type="entry name" value="ANK"/>
    <property type="match status" value="4"/>
</dbReference>
<feature type="region of interest" description="Disordered" evidence="4">
    <location>
        <begin position="307"/>
        <end position="327"/>
    </location>
</feature>
<dbReference type="SMART" id="SM00355">
    <property type="entry name" value="ZnF_C2H2"/>
    <property type="match status" value="3"/>
</dbReference>
<feature type="domain" description="C2H2-type" evidence="5">
    <location>
        <begin position="458"/>
        <end position="487"/>
    </location>
</feature>
<keyword evidence="7" id="KW-1185">Reference proteome</keyword>
<gene>
    <name evidence="6" type="ORF">FMEXI_10806</name>
</gene>
<feature type="region of interest" description="Disordered" evidence="4">
    <location>
        <begin position="146"/>
        <end position="168"/>
    </location>
</feature>
<dbReference type="PRINTS" id="PR01415">
    <property type="entry name" value="ANKYRIN"/>
</dbReference>
<keyword evidence="1" id="KW-0677">Repeat</keyword>
<dbReference type="AlphaFoldDB" id="A0A8H5MNC8"/>
<evidence type="ECO:0000259" key="5">
    <source>
        <dbReference type="SMART" id="SM00355"/>
    </source>
</evidence>
<feature type="region of interest" description="Disordered" evidence="4">
    <location>
        <begin position="110"/>
        <end position="130"/>
    </location>
</feature>
<proteinExistence type="predicted"/>
<dbReference type="Proteomes" id="UP000522262">
    <property type="component" value="Unassembled WGS sequence"/>
</dbReference>
<dbReference type="Gene3D" id="1.25.40.20">
    <property type="entry name" value="Ankyrin repeat-containing domain"/>
    <property type="match status" value="1"/>
</dbReference>
<feature type="domain" description="C2H2-type" evidence="5">
    <location>
        <begin position="371"/>
        <end position="399"/>
    </location>
</feature>
<evidence type="ECO:0000313" key="7">
    <source>
        <dbReference type="Proteomes" id="UP000522262"/>
    </source>
</evidence>
<dbReference type="InterPro" id="IPR051637">
    <property type="entry name" value="Ank_repeat_dom-contain_49"/>
</dbReference>
<organism evidence="6 7">
    <name type="scientific">Fusarium mexicanum</name>
    <dbReference type="NCBI Taxonomy" id="751941"/>
    <lineage>
        <taxon>Eukaryota</taxon>
        <taxon>Fungi</taxon>
        <taxon>Dikarya</taxon>
        <taxon>Ascomycota</taxon>
        <taxon>Pezizomycotina</taxon>
        <taxon>Sordariomycetes</taxon>
        <taxon>Hypocreomycetidae</taxon>
        <taxon>Hypocreales</taxon>
        <taxon>Nectriaceae</taxon>
        <taxon>Fusarium</taxon>
        <taxon>Fusarium fujikuroi species complex</taxon>
    </lineage>
</organism>
<evidence type="ECO:0000256" key="1">
    <source>
        <dbReference type="ARBA" id="ARBA00022737"/>
    </source>
</evidence>
<dbReference type="PROSITE" id="PS50088">
    <property type="entry name" value="ANK_REPEAT"/>
    <property type="match status" value="3"/>
</dbReference>
<feature type="repeat" description="ANK" evidence="3">
    <location>
        <begin position="743"/>
        <end position="775"/>
    </location>
</feature>
<feature type="compositionally biased region" description="Polar residues" evidence="4">
    <location>
        <begin position="110"/>
        <end position="123"/>
    </location>
</feature>
<dbReference type="InterPro" id="IPR002110">
    <property type="entry name" value="Ankyrin_rpt"/>
</dbReference>
<dbReference type="PROSITE" id="PS50297">
    <property type="entry name" value="ANK_REP_REGION"/>
    <property type="match status" value="2"/>
</dbReference>
<feature type="repeat" description="ANK" evidence="3">
    <location>
        <begin position="710"/>
        <end position="742"/>
    </location>
</feature>
<feature type="domain" description="C2H2-type" evidence="5">
    <location>
        <begin position="405"/>
        <end position="433"/>
    </location>
</feature>
<evidence type="ECO:0000256" key="2">
    <source>
        <dbReference type="ARBA" id="ARBA00023043"/>
    </source>
</evidence>
<dbReference type="PANTHER" id="PTHR24180:SF45">
    <property type="entry name" value="POLY [ADP-RIBOSE] POLYMERASE TANKYRASE"/>
    <property type="match status" value="1"/>
</dbReference>
<feature type="region of interest" description="Disordered" evidence="4">
    <location>
        <begin position="579"/>
        <end position="621"/>
    </location>
</feature>
<dbReference type="Pfam" id="PF12796">
    <property type="entry name" value="Ank_2"/>
    <property type="match status" value="1"/>
</dbReference>
<keyword evidence="2 3" id="KW-0040">ANK repeat</keyword>
<evidence type="ECO:0000256" key="3">
    <source>
        <dbReference type="PROSITE-ProRule" id="PRU00023"/>
    </source>
</evidence>
<dbReference type="SUPFAM" id="SSF48403">
    <property type="entry name" value="Ankyrin repeat"/>
    <property type="match status" value="1"/>
</dbReference>